<reference evidence="8 9" key="1">
    <citation type="journal article" date="2021" name="Sci. Rep.">
        <title>The genome of the diatom Chaetoceros tenuissimus carries an ancient integrated fragment of an extant virus.</title>
        <authorList>
            <person name="Hongo Y."/>
            <person name="Kimura K."/>
            <person name="Takaki Y."/>
            <person name="Yoshida Y."/>
            <person name="Baba S."/>
            <person name="Kobayashi G."/>
            <person name="Nagasaki K."/>
            <person name="Hano T."/>
            <person name="Tomaru Y."/>
        </authorList>
    </citation>
    <scope>NUCLEOTIDE SEQUENCE [LARGE SCALE GENOMIC DNA]</scope>
    <source>
        <strain evidence="8 9">NIES-3715</strain>
    </source>
</reference>
<comment type="similarity">
    <text evidence="2">Belongs to the TspO/BZRP family.</text>
</comment>
<evidence type="ECO:0000256" key="3">
    <source>
        <dbReference type="ARBA" id="ARBA00022692"/>
    </source>
</evidence>
<feature type="compositionally biased region" description="Polar residues" evidence="6">
    <location>
        <begin position="43"/>
        <end position="54"/>
    </location>
</feature>
<evidence type="ECO:0000256" key="2">
    <source>
        <dbReference type="ARBA" id="ARBA00007524"/>
    </source>
</evidence>
<dbReference type="AlphaFoldDB" id="A0AAD3H315"/>
<dbReference type="CDD" id="cd15904">
    <property type="entry name" value="TSPO_MBR"/>
    <property type="match status" value="1"/>
</dbReference>
<keyword evidence="4 7" id="KW-1133">Transmembrane helix</keyword>
<keyword evidence="3 7" id="KW-0812">Transmembrane</keyword>
<proteinExistence type="inferred from homology"/>
<dbReference type="Pfam" id="PF03073">
    <property type="entry name" value="TspO_MBR"/>
    <property type="match status" value="1"/>
</dbReference>
<evidence type="ECO:0000256" key="4">
    <source>
        <dbReference type="ARBA" id="ARBA00022989"/>
    </source>
</evidence>
<evidence type="ECO:0000313" key="8">
    <source>
        <dbReference type="EMBL" id="GFH48530.1"/>
    </source>
</evidence>
<name>A0AAD3H315_9STRA</name>
<keyword evidence="5 7" id="KW-0472">Membrane</keyword>
<feature type="transmembrane region" description="Helical" evidence="7">
    <location>
        <begin position="658"/>
        <end position="679"/>
    </location>
</feature>
<feature type="transmembrane region" description="Helical" evidence="7">
    <location>
        <begin position="628"/>
        <end position="652"/>
    </location>
</feature>
<dbReference type="InterPro" id="IPR038330">
    <property type="entry name" value="TspO/MBR-related_sf"/>
</dbReference>
<evidence type="ECO:0000256" key="6">
    <source>
        <dbReference type="SAM" id="MobiDB-lite"/>
    </source>
</evidence>
<accession>A0AAD3H315</accession>
<evidence type="ECO:0000256" key="1">
    <source>
        <dbReference type="ARBA" id="ARBA00004141"/>
    </source>
</evidence>
<comment type="subcellular location">
    <subcellularLocation>
        <location evidence="1">Membrane</location>
        <topology evidence="1">Multi-pass membrane protein</topology>
    </subcellularLocation>
</comment>
<gene>
    <name evidence="8" type="ORF">CTEN210_05006</name>
</gene>
<sequence length="707" mass="81362">MPLRNHAIDEQIDIELQERSFKNRPKQSIFSSLLSSTSQDSFKISTKPNLSNQNEKVETVPGQSQSIDLKDPSRKNGIFRSESERRVVKLWNKKPRTVHRGKHGYFEYGPPSNDASIDSRMNQQALRESANIEAENTSSITIEKNETQNLKDDNTTKEVKKDLTNLSKTYSKKLHRAVPKIYSNRMDTPDSIRASMRKGNHADKPYSLYGNPLSTKIPSNLNYKLGRRIGKGRLTFDFGSTFIPSYDQISSNETLKQLPFEKKKEARIMDSSRLIHYRPQSLLHYEIENDLVTPPSNPNAARHRNLFRERTPDFAEQTEFSQEHSSDIRMMVDPSALLRLLPPLILTFSSCLSAFSANLRLIPPLVISKRFLNSMGNLIGDWYTGRYFRKTYTRLERIYIHYYETPASLCALARVASQWMIYLLLSHFIGTYLVGVEKLSCRTGCGPSNGGSCPSGVAFSCGLLWIGSIVGTGHAFAEATARWGGPLRLQVTEWHRRQEVFGSQWSKRGNFFHKLTFFRPRQILKWMQNPEQWVHLIASPAHPERRPFVPKPWLFPVTWIPLRLLQMVAIAKVAATNPQEYVWVFPYEMSDDSKDTSQIIIDKLMRKYLLQLALCDEWYRVFIRERRVGLGIAVGIVYYFAMLSMLVSSAMINGKATILMLPSLLGIIVTIWMNVVIWWNRFTASRGLKQRRESEERNNPFDPFIIS</sequence>
<keyword evidence="9" id="KW-1185">Reference proteome</keyword>
<protein>
    <submittedName>
        <fullName evidence="8">Uncharacterized protein</fullName>
    </submittedName>
</protein>
<evidence type="ECO:0000256" key="5">
    <source>
        <dbReference type="ARBA" id="ARBA00023136"/>
    </source>
</evidence>
<dbReference type="Proteomes" id="UP001054902">
    <property type="component" value="Unassembled WGS sequence"/>
</dbReference>
<dbReference type="EMBL" id="BLLK01000028">
    <property type="protein sequence ID" value="GFH48530.1"/>
    <property type="molecule type" value="Genomic_DNA"/>
</dbReference>
<evidence type="ECO:0000313" key="9">
    <source>
        <dbReference type="Proteomes" id="UP001054902"/>
    </source>
</evidence>
<evidence type="ECO:0000256" key="7">
    <source>
        <dbReference type="SAM" id="Phobius"/>
    </source>
</evidence>
<dbReference type="GO" id="GO:0016020">
    <property type="term" value="C:membrane"/>
    <property type="evidence" value="ECO:0007669"/>
    <property type="project" value="UniProtKB-SubCell"/>
</dbReference>
<organism evidence="8 9">
    <name type="scientific">Chaetoceros tenuissimus</name>
    <dbReference type="NCBI Taxonomy" id="426638"/>
    <lineage>
        <taxon>Eukaryota</taxon>
        <taxon>Sar</taxon>
        <taxon>Stramenopiles</taxon>
        <taxon>Ochrophyta</taxon>
        <taxon>Bacillariophyta</taxon>
        <taxon>Coscinodiscophyceae</taxon>
        <taxon>Chaetocerotophycidae</taxon>
        <taxon>Chaetocerotales</taxon>
        <taxon>Chaetocerotaceae</taxon>
        <taxon>Chaetoceros</taxon>
    </lineage>
</organism>
<comment type="caution">
    <text evidence="8">The sequence shown here is derived from an EMBL/GenBank/DDBJ whole genome shotgun (WGS) entry which is preliminary data.</text>
</comment>
<feature type="region of interest" description="Disordered" evidence="6">
    <location>
        <begin position="41"/>
        <end position="75"/>
    </location>
</feature>
<dbReference type="InterPro" id="IPR004307">
    <property type="entry name" value="TspO_MBR"/>
</dbReference>
<dbReference type="Gene3D" id="1.20.1260.100">
    <property type="entry name" value="TspO/MBR protein"/>
    <property type="match status" value="1"/>
</dbReference>